<feature type="transmembrane region" description="Helical" evidence="1">
    <location>
        <begin position="527"/>
        <end position="551"/>
    </location>
</feature>
<feature type="transmembrane region" description="Helical" evidence="1">
    <location>
        <begin position="490"/>
        <end position="507"/>
    </location>
</feature>
<feature type="transmembrane region" description="Helical" evidence="1">
    <location>
        <begin position="859"/>
        <end position="881"/>
    </location>
</feature>
<reference evidence="2" key="1">
    <citation type="journal article" date="2014" name="Int. J. Syst. Evol. Microbiol.">
        <title>Complete genome sequence of Corynebacterium casei LMG S-19264T (=DSM 44701T), isolated from a smear-ripened cheese.</title>
        <authorList>
            <consortium name="US DOE Joint Genome Institute (JGI-PGF)"/>
            <person name="Walter F."/>
            <person name="Albersmeier A."/>
            <person name="Kalinowski J."/>
            <person name="Ruckert C."/>
        </authorList>
    </citation>
    <scope>NUCLEOTIDE SEQUENCE</scope>
    <source>
        <strain evidence="2">JCM 13064</strain>
    </source>
</reference>
<keyword evidence="1" id="KW-1133">Transmembrane helix</keyword>
<evidence type="ECO:0008006" key="4">
    <source>
        <dbReference type="Google" id="ProtNLM"/>
    </source>
</evidence>
<dbReference type="GO" id="GO:0022857">
    <property type="term" value="F:transmembrane transporter activity"/>
    <property type="evidence" value="ECO:0007669"/>
    <property type="project" value="TreeGrafter"/>
</dbReference>
<keyword evidence="1" id="KW-0812">Transmembrane</keyword>
<dbReference type="InterPro" id="IPR050250">
    <property type="entry name" value="Macrolide_Exporter_MacB"/>
</dbReference>
<keyword evidence="3" id="KW-1185">Reference proteome</keyword>
<dbReference type="RefSeq" id="WP_189167041.1">
    <property type="nucleotide sequence ID" value="NZ_BMNT01000050.1"/>
</dbReference>
<feature type="transmembrane region" description="Helical" evidence="1">
    <location>
        <begin position="407"/>
        <end position="430"/>
    </location>
</feature>
<evidence type="ECO:0000313" key="3">
    <source>
        <dbReference type="Proteomes" id="UP000645217"/>
    </source>
</evidence>
<dbReference type="EMBL" id="BMNT01000050">
    <property type="protein sequence ID" value="GGL15159.1"/>
    <property type="molecule type" value="Genomic_DNA"/>
</dbReference>
<proteinExistence type="predicted"/>
<feature type="transmembrane region" description="Helical" evidence="1">
    <location>
        <begin position="768"/>
        <end position="790"/>
    </location>
</feature>
<sequence length="899" mass="93761">MNPLLLLKVHRGAAAVLAVLALSATLLVGALPRTFERSYDEALHGVLTGTAATLKDLTITAPAGFVGQLSTEQEFAAGDRHFREVLPPALAAVLDRGPGSHDHYGAKTTGTPVAGRLGPGQRPYQYVDLAWLSGMDRRIRYVAGSPPGPPRSTSARLPGSPDVQDLTLFEVALPEQASKMMGIPIGTTLVLGNSSPSLAKVTGLYAPLDRRDPYWDHNHDTIVVTARRVPGSDAEEHHITAFTSRESLTALNEARSLDYRWVLGVDGAAVTARNAPDVIQGLTDYLRALVTDTDGPVRYNAQVGVAPYRLNTALSDVLKGFLDRLTTAQTLLILILGGLITVAVGVLALAVQLLAERMRAALALARARGASLGRIVLAGTGVVAIALVPAVLAGYGLAFLVPGPVTPIVHIGPLLITLVALAFAAARLATSHRKPLHDRRDDVVARRPSPRRVALEALVVVLALAGAYLLRTRGLTTQTLRQGADPFLMFVPAALTLAAALITLRCYPYPLRLVVWAAARARAAVPFVGLTLAARAQAVTALPVLILLPALTVSVYGATVSGALDSTQRVAAWQATGAAARVESAAELPADLVERVRAVPGVRTLVPADKGNAQIGLGGKTATVIAMDLDAYRRILSGTPLSAPPPPAGPSAPAIPALVSPDLSTLTTFELGWHVRMKVTKAGIIRGGLPGVSFATSNLIVVPYDASKRAGFRTYANMLLIDGDGIDGAKLRAAVGDRPDVLVWTFDESLRKVTGTPLTGTIMTGFRVVTMALAGYALLTVIIALIIGAADRARALSYLRTLGLSERQAASLTVLEISPLILLTAVAGLLLGLALPSALGSAIDLRAYAGDLAVSDTGFGLTAPILLAAGLAAVSVLGAFLHAGFGARRSLGSVLRVGE</sequence>
<feature type="transmembrane region" description="Helical" evidence="1">
    <location>
        <begin position="453"/>
        <end position="470"/>
    </location>
</feature>
<feature type="transmembrane region" description="Helical" evidence="1">
    <location>
        <begin position="331"/>
        <end position="354"/>
    </location>
</feature>
<keyword evidence="1" id="KW-0472">Membrane</keyword>
<feature type="transmembrane region" description="Helical" evidence="1">
    <location>
        <begin position="375"/>
        <end position="401"/>
    </location>
</feature>
<name>A0A917RMA1_9ACTN</name>
<dbReference type="PANTHER" id="PTHR30572:SF4">
    <property type="entry name" value="ABC TRANSPORTER PERMEASE YTRF"/>
    <property type="match status" value="1"/>
</dbReference>
<evidence type="ECO:0000313" key="2">
    <source>
        <dbReference type="EMBL" id="GGL15159.1"/>
    </source>
</evidence>
<reference evidence="2" key="2">
    <citation type="submission" date="2020-09" db="EMBL/GenBank/DDBJ databases">
        <authorList>
            <person name="Sun Q."/>
            <person name="Ohkuma M."/>
        </authorList>
    </citation>
    <scope>NUCLEOTIDE SEQUENCE</scope>
    <source>
        <strain evidence="2">JCM 13064</strain>
    </source>
</reference>
<protein>
    <recommendedName>
        <fullName evidence="4">ABC3 transporter permease protein domain-containing protein</fullName>
    </recommendedName>
</protein>
<gene>
    <name evidence="2" type="ORF">GCM10007964_66470</name>
</gene>
<organism evidence="2 3">
    <name type="scientific">Sphaerisporangium melleum</name>
    <dbReference type="NCBI Taxonomy" id="321316"/>
    <lineage>
        <taxon>Bacteria</taxon>
        <taxon>Bacillati</taxon>
        <taxon>Actinomycetota</taxon>
        <taxon>Actinomycetes</taxon>
        <taxon>Streptosporangiales</taxon>
        <taxon>Streptosporangiaceae</taxon>
        <taxon>Sphaerisporangium</taxon>
    </lineage>
</organism>
<dbReference type="Proteomes" id="UP000645217">
    <property type="component" value="Unassembled WGS sequence"/>
</dbReference>
<dbReference type="PANTHER" id="PTHR30572">
    <property type="entry name" value="MEMBRANE COMPONENT OF TRANSPORTER-RELATED"/>
    <property type="match status" value="1"/>
</dbReference>
<comment type="caution">
    <text evidence="2">The sequence shown here is derived from an EMBL/GenBank/DDBJ whole genome shotgun (WGS) entry which is preliminary data.</text>
</comment>
<feature type="transmembrane region" description="Helical" evidence="1">
    <location>
        <begin position="811"/>
        <end position="839"/>
    </location>
</feature>
<dbReference type="GO" id="GO:0005886">
    <property type="term" value="C:plasma membrane"/>
    <property type="evidence" value="ECO:0007669"/>
    <property type="project" value="TreeGrafter"/>
</dbReference>
<accession>A0A917RMA1</accession>
<dbReference type="AlphaFoldDB" id="A0A917RMA1"/>
<evidence type="ECO:0000256" key="1">
    <source>
        <dbReference type="SAM" id="Phobius"/>
    </source>
</evidence>